<dbReference type="NCBIfam" id="TIGR01509">
    <property type="entry name" value="HAD-SF-IA-v3"/>
    <property type="match status" value="1"/>
</dbReference>
<evidence type="ECO:0000256" key="1">
    <source>
        <dbReference type="ARBA" id="ARBA00022801"/>
    </source>
</evidence>
<dbReference type="SFLD" id="SFLDG01129">
    <property type="entry name" value="C1.5:_HAD__Beta-PGM__Phosphata"/>
    <property type="match status" value="1"/>
</dbReference>
<dbReference type="InterPro" id="IPR006439">
    <property type="entry name" value="HAD-SF_hydro_IA"/>
</dbReference>
<dbReference type="SUPFAM" id="SSF56784">
    <property type="entry name" value="HAD-like"/>
    <property type="match status" value="1"/>
</dbReference>
<reference evidence="5" key="1">
    <citation type="submission" date="2016-10" db="EMBL/GenBank/DDBJ databases">
        <authorList>
            <person name="Varghese N."/>
            <person name="Submissions S."/>
        </authorList>
    </citation>
    <scope>NUCLEOTIDE SEQUENCE [LARGE SCALE GENOMIC DNA]</scope>
    <source>
        <strain evidence="5">BL9</strain>
    </source>
</reference>
<comment type="cofactor">
    <cofactor evidence="3">
        <name>Mg(2+)</name>
        <dbReference type="ChEBI" id="CHEBI:18420"/>
    </cofactor>
    <cofactor evidence="3">
        <name>Co(2+)</name>
        <dbReference type="ChEBI" id="CHEBI:48828"/>
    </cofactor>
</comment>
<dbReference type="GO" id="GO:0006564">
    <property type="term" value="P:L-serine biosynthetic process"/>
    <property type="evidence" value="ECO:0007669"/>
    <property type="project" value="UniProtKB-UniRule"/>
</dbReference>
<dbReference type="HAMAP" id="MF_02240">
    <property type="entry name" value="PSP"/>
    <property type="match status" value="1"/>
</dbReference>
<dbReference type="Proteomes" id="UP000198538">
    <property type="component" value="Unassembled WGS sequence"/>
</dbReference>
<comment type="similarity">
    <text evidence="3">Belongs to the HAD-like hydrolase superfamily.</text>
</comment>
<dbReference type="SFLD" id="SFLDG01135">
    <property type="entry name" value="C1.5.6:_HAD__Beta-PGM__Phospha"/>
    <property type="match status" value="1"/>
</dbReference>
<dbReference type="InterPro" id="IPR051400">
    <property type="entry name" value="HAD-like_hydrolase"/>
</dbReference>
<evidence type="ECO:0000313" key="5">
    <source>
        <dbReference type="Proteomes" id="UP000198538"/>
    </source>
</evidence>
<dbReference type="Pfam" id="PF00702">
    <property type="entry name" value="Hydrolase"/>
    <property type="match status" value="1"/>
</dbReference>
<sequence length="266" mass="30200">MIGMALKAIMFDLDDTLLWDERSVREAFHETCLIAAAETGVNAEALEEAVRNEARELYESYETFPFTKMIGINPFEGLWANFTGGEQPEFRQLEQLAPIYRKESWRRGLLKLGVDHDELAERLASQFGAERRSRPHVYEETMETLRHLQGKYRLLLLTNGCPALQQEKLDGVPELSPFFDEIIISGSFGKGKPDPSIFEHALSRLGVQPEESMMVGDKLTTDIRGALSSGIRAVWINRENKTNNESYSPNHEIKHLSELEGLIANF</sequence>
<keyword evidence="2 3" id="KW-0460">Magnesium</keyword>
<dbReference type="GO" id="GO:0036424">
    <property type="term" value="F:L-phosphoserine phosphatase activity"/>
    <property type="evidence" value="ECO:0007669"/>
    <property type="project" value="UniProtKB-UniRule"/>
</dbReference>
<comment type="pathway">
    <text evidence="3">Amino-acid biosynthesis; L-serine biosynthesis; L-serine from 3-phospho-D-glycerate: step 3/3.</text>
</comment>
<keyword evidence="3" id="KW-0718">Serine biosynthesis</keyword>
<dbReference type="Gene3D" id="1.20.120.710">
    <property type="entry name" value="Haloacid dehalogenase hydrolase-like domain"/>
    <property type="match status" value="1"/>
</dbReference>
<comment type="catalytic activity">
    <reaction evidence="3">
        <text>O-phospho-L-serine + H2O = L-serine + phosphate</text>
        <dbReference type="Rhea" id="RHEA:21208"/>
        <dbReference type="ChEBI" id="CHEBI:15377"/>
        <dbReference type="ChEBI" id="CHEBI:33384"/>
        <dbReference type="ChEBI" id="CHEBI:43474"/>
        <dbReference type="ChEBI" id="CHEBI:57524"/>
        <dbReference type="EC" id="3.1.3.3"/>
    </reaction>
</comment>
<proteinExistence type="inferred from homology"/>
<organism evidence="4 5">
    <name type="scientific">Paenibacillus polysaccharolyticus</name>
    <dbReference type="NCBI Taxonomy" id="582692"/>
    <lineage>
        <taxon>Bacteria</taxon>
        <taxon>Bacillati</taxon>
        <taxon>Bacillota</taxon>
        <taxon>Bacilli</taxon>
        <taxon>Bacillales</taxon>
        <taxon>Paenibacillaceae</taxon>
        <taxon>Paenibacillus</taxon>
    </lineage>
</organism>
<evidence type="ECO:0000256" key="2">
    <source>
        <dbReference type="ARBA" id="ARBA00022842"/>
    </source>
</evidence>
<dbReference type="InterPro" id="IPR036412">
    <property type="entry name" value="HAD-like_sf"/>
</dbReference>
<comment type="catalytic activity">
    <reaction evidence="3">
        <text>O-phospho-D-serine + H2O = D-serine + phosphate</text>
        <dbReference type="Rhea" id="RHEA:24873"/>
        <dbReference type="ChEBI" id="CHEBI:15377"/>
        <dbReference type="ChEBI" id="CHEBI:35247"/>
        <dbReference type="ChEBI" id="CHEBI:43474"/>
        <dbReference type="ChEBI" id="CHEBI:58680"/>
        <dbReference type="EC" id="3.1.3.3"/>
    </reaction>
</comment>
<dbReference type="NCBIfam" id="TIGR01549">
    <property type="entry name" value="HAD-SF-IA-v1"/>
    <property type="match status" value="1"/>
</dbReference>
<evidence type="ECO:0000256" key="3">
    <source>
        <dbReference type="HAMAP-Rule" id="MF_02240"/>
    </source>
</evidence>
<dbReference type="AlphaFoldDB" id="A0A1G5E390"/>
<keyword evidence="3" id="KW-0028">Amino-acid biosynthesis</keyword>
<dbReference type="PANTHER" id="PTHR46470:SF3">
    <property type="entry name" value="N-ACYLNEURAMINATE-9-PHOSPHATASE"/>
    <property type="match status" value="1"/>
</dbReference>
<dbReference type="InterPro" id="IPR023214">
    <property type="entry name" value="HAD_sf"/>
</dbReference>
<keyword evidence="1 3" id="KW-0378">Hydrolase</keyword>
<keyword evidence="5" id="KW-1185">Reference proteome</keyword>
<dbReference type="CDD" id="cd04305">
    <property type="entry name" value="HAD_Neu5Ac-Pase_like"/>
    <property type="match status" value="1"/>
</dbReference>
<dbReference type="PANTHER" id="PTHR46470">
    <property type="entry name" value="N-ACYLNEURAMINATE-9-PHOSPHATASE"/>
    <property type="match status" value="1"/>
</dbReference>
<dbReference type="EC" id="3.1.3.3" evidence="3"/>
<dbReference type="InterPro" id="IPR044266">
    <property type="entry name" value="PSP_YsaA"/>
</dbReference>
<dbReference type="Gene3D" id="3.40.50.1000">
    <property type="entry name" value="HAD superfamily/HAD-like"/>
    <property type="match status" value="1"/>
</dbReference>
<comment type="function">
    <text evidence="3">Catalyzes the last step of the phosphorylated serine biosynthetic pathway, i.e. dephosphorylation of O-phospho-L-serine to form L-serine.</text>
</comment>
<dbReference type="SFLD" id="SFLDS00003">
    <property type="entry name" value="Haloacid_Dehalogenase"/>
    <property type="match status" value="1"/>
</dbReference>
<dbReference type="EMBL" id="FMVM01000003">
    <property type="protein sequence ID" value="SCY20968.1"/>
    <property type="molecule type" value="Genomic_DNA"/>
</dbReference>
<dbReference type="STRING" id="582692.SAMN05720606_103122"/>
<evidence type="ECO:0000313" key="4">
    <source>
        <dbReference type="EMBL" id="SCY20968.1"/>
    </source>
</evidence>
<protein>
    <recommendedName>
        <fullName evidence="3">Phosphoserine phosphatase</fullName>
        <shortName evidence="3">PSP</shortName>
        <ecNumber evidence="3">3.1.3.3</ecNumber>
    </recommendedName>
</protein>
<accession>A0A1G5E390</accession>
<keyword evidence="3" id="KW-0170">Cobalt</keyword>
<gene>
    <name evidence="4" type="ORF">SAMN05720606_103122</name>
</gene>
<name>A0A1G5E390_9BACL</name>